<gene>
    <name evidence="1" type="ORF">T11_980</name>
</gene>
<name>A0A0V1DLH9_9BILA</name>
<evidence type="ECO:0000313" key="1">
    <source>
        <dbReference type="EMBL" id="KRY62423.1"/>
    </source>
</evidence>
<dbReference type="EMBL" id="JYDP01009696">
    <property type="protein sequence ID" value="KRY62423.1"/>
    <property type="molecule type" value="Genomic_DNA"/>
</dbReference>
<sequence>LKNDFLEFFENSQPFRLSLDPSRPRKNLKNDFLEFFENSQHLSCPWTPAGPGKI</sequence>
<keyword evidence="2" id="KW-1185">Reference proteome</keyword>
<dbReference type="AlphaFoldDB" id="A0A0V1DLH9"/>
<accession>A0A0V1DLH9</accession>
<reference evidence="1 2" key="1">
    <citation type="submission" date="2015-01" db="EMBL/GenBank/DDBJ databases">
        <title>Evolution of Trichinella species and genotypes.</title>
        <authorList>
            <person name="Korhonen P.K."/>
            <person name="Edoardo P."/>
            <person name="Giuseppe L.R."/>
            <person name="Gasser R.B."/>
        </authorList>
    </citation>
    <scope>NUCLEOTIDE SEQUENCE [LARGE SCALE GENOMIC DNA]</scope>
    <source>
        <strain evidence="1">ISS1029</strain>
    </source>
</reference>
<protein>
    <submittedName>
        <fullName evidence="1">Uncharacterized protein</fullName>
    </submittedName>
</protein>
<dbReference type="Proteomes" id="UP000055024">
    <property type="component" value="Unassembled WGS sequence"/>
</dbReference>
<feature type="non-terminal residue" evidence="1">
    <location>
        <position position="54"/>
    </location>
</feature>
<feature type="non-terminal residue" evidence="1">
    <location>
        <position position="1"/>
    </location>
</feature>
<evidence type="ECO:0000313" key="2">
    <source>
        <dbReference type="Proteomes" id="UP000055024"/>
    </source>
</evidence>
<comment type="caution">
    <text evidence="1">The sequence shown here is derived from an EMBL/GenBank/DDBJ whole genome shotgun (WGS) entry which is preliminary data.</text>
</comment>
<proteinExistence type="predicted"/>
<organism evidence="1 2">
    <name type="scientific">Trichinella zimbabwensis</name>
    <dbReference type="NCBI Taxonomy" id="268475"/>
    <lineage>
        <taxon>Eukaryota</taxon>
        <taxon>Metazoa</taxon>
        <taxon>Ecdysozoa</taxon>
        <taxon>Nematoda</taxon>
        <taxon>Enoplea</taxon>
        <taxon>Dorylaimia</taxon>
        <taxon>Trichinellida</taxon>
        <taxon>Trichinellidae</taxon>
        <taxon>Trichinella</taxon>
    </lineage>
</organism>